<gene>
    <name evidence="2" type="ORF">Sjap_005779</name>
</gene>
<keyword evidence="3" id="KW-1185">Reference proteome</keyword>
<proteinExistence type="predicted"/>
<feature type="compositionally biased region" description="Basic residues" evidence="1">
    <location>
        <begin position="244"/>
        <end position="253"/>
    </location>
</feature>
<name>A0AAP0K4M3_9MAGN</name>
<feature type="region of interest" description="Disordered" evidence="1">
    <location>
        <begin position="216"/>
        <end position="260"/>
    </location>
</feature>
<feature type="region of interest" description="Disordered" evidence="1">
    <location>
        <begin position="1"/>
        <end position="111"/>
    </location>
</feature>
<dbReference type="Proteomes" id="UP001417504">
    <property type="component" value="Unassembled WGS sequence"/>
</dbReference>
<evidence type="ECO:0000313" key="3">
    <source>
        <dbReference type="Proteomes" id="UP001417504"/>
    </source>
</evidence>
<dbReference type="EMBL" id="JBBNAE010000002">
    <property type="protein sequence ID" value="KAK9145876.1"/>
    <property type="molecule type" value="Genomic_DNA"/>
</dbReference>
<sequence length="260" mass="28235">MGGRRRRRWPEKEATGAKREKSEWRERMTTLAGAETMLAEQSRCDGGAENDGGERGDGLAENNGGERGDSGPVETMAEQKRLLYARDLTQSPNSVHDEHPVGARGDSHLFHGPEELDQLVNETGIAVASDQGVEELVVEHDDAVGLGLDGEEEVSGGVKVASAGEELEELEEGAVGVGEGGVGVSPVEEVEGFGEADENEKQRRSPSVIARLIELEALPGTPREPMKKAELRRSASKSRVSRDQRRRRGRRVGKTVEHRE</sequence>
<feature type="compositionally biased region" description="Basic and acidic residues" evidence="1">
    <location>
        <begin position="224"/>
        <end position="233"/>
    </location>
</feature>
<protein>
    <submittedName>
        <fullName evidence="2">Uncharacterized protein</fullName>
    </submittedName>
</protein>
<organism evidence="2 3">
    <name type="scientific">Stephania japonica</name>
    <dbReference type="NCBI Taxonomy" id="461633"/>
    <lineage>
        <taxon>Eukaryota</taxon>
        <taxon>Viridiplantae</taxon>
        <taxon>Streptophyta</taxon>
        <taxon>Embryophyta</taxon>
        <taxon>Tracheophyta</taxon>
        <taxon>Spermatophyta</taxon>
        <taxon>Magnoliopsida</taxon>
        <taxon>Ranunculales</taxon>
        <taxon>Menispermaceae</taxon>
        <taxon>Menispermoideae</taxon>
        <taxon>Cissampelideae</taxon>
        <taxon>Stephania</taxon>
    </lineage>
</organism>
<evidence type="ECO:0000313" key="2">
    <source>
        <dbReference type="EMBL" id="KAK9145876.1"/>
    </source>
</evidence>
<feature type="compositionally biased region" description="Basic and acidic residues" evidence="1">
    <location>
        <begin position="52"/>
        <end position="69"/>
    </location>
</feature>
<feature type="compositionally biased region" description="Basic and acidic residues" evidence="1">
    <location>
        <begin position="95"/>
        <end position="111"/>
    </location>
</feature>
<comment type="caution">
    <text evidence="2">The sequence shown here is derived from an EMBL/GenBank/DDBJ whole genome shotgun (WGS) entry which is preliminary data.</text>
</comment>
<reference evidence="2 3" key="1">
    <citation type="submission" date="2024-01" db="EMBL/GenBank/DDBJ databases">
        <title>Genome assemblies of Stephania.</title>
        <authorList>
            <person name="Yang L."/>
        </authorList>
    </citation>
    <scope>NUCLEOTIDE SEQUENCE [LARGE SCALE GENOMIC DNA]</scope>
    <source>
        <strain evidence="2">QJT</strain>
        <tissue evidence="2">Leaf</tissue>
    </source>
</reference>
<accession>A0AAP0K4M3</accession>
<evidence type="ECO:0000256" key="1">
    <source>
        <dbReference type="SAM" id="MobiDB-lite"/>
    </source>
</evidence>
<feature type="compositionally biased region" description="Basic and acidic residues" evidence="1">
    <location>
        <begin position="10"/>
        <end position="28"/>
    </location>
</feature>
<dbReference type="AlphaFoldDB" id="A0AAP0K4M3"/>